<comment type="caution">
    <text evidence="2">The sequence shown here is derived from an EMBL/GenBank/DDBJ whole genome shotgun (WGS) entry which is preliminary data.</text>
</comment>
<name>A0A1E3VRT1_9HYPH</name>
<dbReference type="SUPFAM" id="SSF53335">
    <property type="entry name" value="S-adenosyl-L-methionine-dependent methyltransferases"/>
    <property type="match status" value="1"/>
</dbReference>
<dbReference type="Gene3D" id="3.40.50.150">
    <property type="entry name" value="Vaccinia Virus protein VP39"/>
    <property type="match status" value="1"/>
</dbReference>
<protein>
    <submittedName>
        <fullName evidence="2">Methyltransferase type 11</fullName>
    </submittedName>
</protein>
<dbReference type="GO" id="GO:0032259">
    <property type="term" value="P:methylation"/>
    <property type="evidence" value="ECO:0007669"/>
    <property type="project" value="UniProtKB-KW"/>
</dbReference>
<reference evidence="2 3" key="1">
    <citation type="journal article" date="2016" name="Environ. Microbiol.">
        <title>New Methyloceanibacter diversity from North Sea sediments includes methanotroph containing solely the soluble methane monooxygenase.</title>
        <authorList>
            <person name="Vekeman B."/>
            <person name="Kerckhof F.M."/>
            <person name="Cremers G."/>
            <person name="de Vos P."/>
            <person name="Vandamme P."/>
            <person name="Boon N."/>
            <person name="Op den Camp H.J."/>
            <person name="Heylen K."/>
        </authorList>
    </citation>
    <scope>NUCLEOTIDE SEQUENCE [LARGE SCALE GENOMIC DNA]</scope>
    <source>
        <strain evidence="2 3">R-67175</strain>
    </source>
</reference>
<dbReference type="GO" id="GO:0008757">
    <property type="term" value="F:S-adenosylmethionine-dependent methyltransferase activity"/>
    <property type="evidence" value="ECO:0007669"/>
    <property type="project" value="InterPro"/>
</dbReference>
<evidence type="ECO:0000313" key="3">
    <source>
        <dbReference type="Proteomes" id="UP000094472"/>
    </source>
</evidence>
<accession>A0A1E3VRT1</accession>
<organism evidence="2 3">
    <name type="scientific">Methyloceanibacter superfactus</name>
    <dbReference type="NCBI Taxonomy" id="1774969"/>
    <lineage>
        <taxon>Bacteria</taxon>
        <taxon>Pseudomonadati</taxon>
        <taxon>Pseudomonadota</taxon>
        <taxon>Alphaproteobacteria</taxon>
        <taxon>Hyphomicrobiales</taxon>
        <taxon>Hyphomicrobiaceae</taxon>
        <taxon>Methyloceanibacter</taxon>
    </lineage>
</organism>
<dbReference type="OrthoDB" id="9800231at2"/>
<dbReference type="CDD" id="cd02440">
    <property type="entry name" value="AdoMet_MTases"/>
    <property type="match status" value="1"/>
</dbReference>
<feature type="domain" description="Methyltransferase type 11" evidence="1">
    <location>
        <begin position="82"/>
        <end position="130"/>
    </location>
</feature>
<keyword evidence="2" id="KW-0489">Methyltransferase</keyword>
<gene>
    <name evidence="2" type="ORF">AUC69_01765</name>
</gene>
<sequence>MHLDAFDLKDFYARRLGLMVRRLLRLTIRARWGDVKGLNVFGLGYATPYLGEFRGEARSLGALMPAGLGALTWPDRGQSMSVLVDETELPLDDEAADRILLVHMLEWSEQSRVLLREIWRVLSPQGKLLIVVPNRRGLWARVDTTPFGYGSPFSRSQLTQLLKEAMFSPEGWQYALYTPPFNWRVLTRWPGFWERLGLILWPTFSGVILVEATKQVYAAMPVRETERQVRRRIVPVPAGAVTPRLARQQKDRLLAEEILRE</sequence>
<dbReference type="InterPro" id="IPR029063">
    <property type="entry name" value="SAM-dependent_MTases_sf"/>
</dbReference>
<keyword evidence="2" id="KW-0808">Transferase</keyword>
<proteinExistence type="predicted"/>
<keyword evidence="3" id="KW-1185">Reference proteome</keyword>
<dbReference type="InterPro" id="IPR013216">
    <property type="entry name" value="Methyltransf_11"/>
</dbReference>
<evidence type="ECO:0000313" key="2">
    <source>
        <dbReference type="EMBL" id="ODR95981.1"/>
    </source>
</evidence>
<dbReference type="EMBL" id="LPWF01000033">
    <property type="protein sequence ID" value="ODR95981.1"/>
    <property type="molecule type" value="Genomic_DNA"/>
</dbReference>
<dbReference type="AlphaFoldDB" id="A0A1E3VRT1"/>
<dbReference type="Pfam" id="PF08241">
    <property type="entry name" value="Methyltransf_11"/>
    <property type="match status" value="1"/>
</dbReference>
<dbReference type="Proteomes" id="UP000094472">
    <property type="component" value="Unassembled WGS sequence"/>
</dbReference>
<evidence type="ECO:0000259" key="1">
    <source>
        <dbReference type="Pfam" id="PF08241"/>
    </source>
</evidence>
<dbReference type="STRING" id="1774969.AUC69_01765"/>
<dbReference type="RefSeq" id="WP_069442531.1">
    <property type="nucleotide sequence ID" value="NZ_LPWF01000033.1"/>
</dbReference>